<keyword evidence="2 3" id="KW-0040">ANK repeat</keyword>
<dbReference type="AlphaFoldDB" id="A0A2D4GA12"/>
<evidence type="ECO:0000256" key="2">
    <source>
        <dbReference type="ARBA" id="ARBA00023043"/>
    </source>
</evidence>
<dbReference type="PANTHER" id="PTHR24201">
    <property type="entry name" value="ANK_REP_REGION DOMAIN-CONTAINING PROTEIN"/>
    <property type="match status" value="1"/>
</dbReference>
<dbReference type="Pfam" id="PF12796">
    <property type="entry name" value="Ank_2"/>
    <property type="match status" value="1"/>
</dbReference>
<name>A0A2D4GA12_MICCO</name>
<dbReference type="Gene3D" id="1.25.40.20">
    <property type="entry name" value="Ankyrin repeat-containing domain"/>
    <property type="match status" value="2"/>
</dbReference>
<dbReference type="PANTHER" id="PTHR24201:SF15">
    <property type="entry name" value="ANKYRIN REPEAT DOMAIN-CONTAINING PROTEIN 66"/>
    <property type="match status" value="1"/>
</dbReference>
<evidence type="ECO:0000313" key="5">
    <source>
        <dbReference type="EMBL" id="LAA56561.1"/>
    </source>
</evidence>
<evidence type="ECO:0000256" key="3">
    <source>
        <dbReference type="PROSITE-ProRule" id="PRU00023"/>
    </source>
</evidence>
<protein>
    <submittedName>
        <fullName evidence="5">Uncharacterized protein</fullName>
    </submittedName>
</protein>
<evidence type="ECO:0000256" key="1">
    <source>
        <dbReference type="ARBA" id="ARBA00022737"/>
    </source>
</evidence>
<dbReference type="PROSITE" id="PS50297">
    <property type="entry name" value="ANK_REP_REGION"/>
    <property type="match status" value="1"/>
</dbReference>
<dbReference type="SUPFAM" id="SSF48403">
    <property type="entry name" value="Ankyrin repeat"/>
    <property type="match status" value="1"/>
</dbReference>
<dbReference type="InterPro" id="IPR002110">
    <property type="entry name" value="Ankyrin_rpt"/>
</dbReference>
<sequence>MTELHEAVALGNYDLAEEILQRELADPNCKDADWSDRTPLHWAAAKGHSKIVKLLVEHGARLVLRTEAGWTAVHFAAESGQLGVLRTLHSLHAPMDAPDLYGDVPRRIAEIYGHKACVKFLEIAEMEYRAYCQTAKSKGIQLDEKDEAWELKKEELLKSKPFSPKKHTKHKMHRKDGVQLPSRKQ</sequence>
<feature type="region of interest" description="Disordered" evidence="4">
    <location>
        <begin position="159"/>
        <end position="185"/>
    </location>
</feature>
<keyword evidence="1" id="KW-0677">Repeat</keyword>
<dbReference type="EMBL" id="IACJ01112518">
    <property type="protein sequence ID" value="LAA56561.1"/>
    <property type="molecule type" value="Transcribed_RNA"/>
</dbReference>
<dbReference type="InterPro" id="IPR036770">
    <property type="entry name" value="Ankyrin_rpt-contain_sf"/>
</dbReference>
<accession>A0A2D4GA12</accession>
<dbReference type="PROSITE" id="PS50088">
    <property type="entry name" value="ANK_REPEAT"/>
    <property type="match status" value="2"/>
</dbReference>
<proteinExistence type="predicted"/>
<feature type="repeat" description="ANK" evidence="3">
    <location>
        <begin position="35"/>
        <end position="67"/>
    </location>
</feature>
<feature type="repeat" description="ANK" evidence="3">
    <location>
        <begin position="68"/>
        <end position="100"/>
    </location>
</feature>
<reference evidence="5" key="1">
    <citation type="submission" date="2017-07" db="EMBL/GenBank/DDBJ databases">
        <authorList>
            <person name="Mikheyev A."/>
            <person name="Grau M."/>
        </authorList>
    </citation>
    <scope>NUCLEOTIDE SEQUENCE</scope>
    <source>
        <tissue evidence="5">Venom_gland</tissue>
    </source>
</reference>
<dbReference type="SMART" id="SM00248">
    <property type="entry name" value="ANK"/>
    <property type="match status" value="3"/>
</dbReference>
<reference evidence="5" key="2">
    <citation type="submission" date="2017-11" db="EMBL/GenBank/DDBJ databases">
        <title>Coralsnake Venomics: Analyses of Venom Gland Transcriptomes and Proteomes of Six Brazilian Taxa.</title>
        <authorList>
            <person name="Aird S.D."/>
            <person name="Jorge da Silva N."/>
            <person name="Qiu L."/>
            <person name="Villar-Briones A."/>
            <person name="Aparecida-Saddi V."/>
            <person name="Campos-Telles M.P."/>
            <person name="Grau M."/>
            <person name="Mikheyev A.S."/>
        </authorList>
    </citation>
    <scope>NUCLEOTIDE SEQUENCE</scope>
    <source>
        <tissue evidence="5">Venom_gland</tissue>
    </source>
</reference>
<dbReference type="InterPro" id="IPR050776">
    <property type="entry name" value="Ank_Repeat/CDKN_Inhibitor"/>
</dbReference>
<evidence type="ECO:0000256" key="4">
    <source>
        <dbReference type="SAM" id="MobiDB-lite"/>
    </source>
</evidence>
<organism evidence="5">
    <name type="scientific">Micrurus corallinus</name>
    <name type="common">Brazilian coral snake</name>
    <dbReference type="NCBI Taxonomy" id="54390"/>
    <lineage>
        <taxon>Eukaryota</taxon>
        <taxon>Metazoa</taxon>
        <taxon>Chordata</taxon>
        <taxon>Craniata</taxon>
        <taxon>Vertebrata</taxon>
        <taxon>Euteleostomi</taxon>
        <taxon>Lepidosauria</taxon>
        <taxon>Squamata</taxon>
        <taxon>Bifurcata</taxon>
        <taxon>Unidentata</taxon>
        <taxon>Episquamata</taxon>
        <taxon>Toxicofera</taxon>
        <taxon>Serpentes</taxon>
        <taxon>Colubroidea</taxon>
        <taxon>Elapidae</taxon>
        <taxon>Elapinae</taxon>
        <taxon>Micrurus</taxon>
    </lineage>
</organism>
<feature type="compositionally biased region" description="Basic residues" evidence="4">
    <location>
        <begin position="163"/>
        <end position="174"/>
    </location>
</feature>